<sequence length="258" mass="28403">MDGYAELSACCALYRRVLKLRPLDGSINPRLLTAVQRNGGYVVGAFVGRELVGFAYSFLGCDRTAAGPARPYQYSELAVVADELQSQGIGRQLKHAQRERCLAAGIDRMRWAFDPFKTRNAHFNLDVLGGDVIALVPAMYGPQGFGSDSADESDRFIVEWPVTRPVPPRRPLGPAACWRLGRCVADGDDLLIAVPARWDRQRVEIGPTAARELRRELRTTFTSALESGRIAVSCQRVDADIAVYRFAPRPAPLAPESD</sequence>
<keyword evidence="2" id="KW-1185">Reference proteome</keyword>
<evidence type="ECO:0000313" key="1">
    <source>
        <dbReference type="EMBL" id="NJC74256.1"/>
    </source>
</evidence>
<proteinExistence type="predicted"/>
<dbReference type="RefSeq" id="WP_167929158.1">
    <property type="nucleotide sequence ID" value="NZ_JAATVY010000053.1"/>
</dbReference>
<protein>
    <recommendedName>
        <fullName evidence="3">N-acetyltransferase domain-containing protein</fullName>
    </recommendedName>
</protein>
<dbReference type="InterPro" id="IPR038764">
    <property type="entry name" value="GNAT_N_AcTrfase_prd"/>
</dbReference>
<dbReference type="PANTHER" id="PTHR41700:SF1">
    <property type="entry name" value="N-ACETYLTRANSFERASE DOMAIN-CONTAINING PROTEIN"/>
    <property type="match status" value="1"/>
</dbReference>
<comment type="caution">
    <text evidence="1">The sequence shown here is derived from an EMBL/GenBank/DDBJ whole genome shotgun (WGS) entry which is preliminary data.</text>
</comment>
<evidence type="ECO:0008006" key="3">
    <source>
        <dbReference type="Google" id="ProtNLM"/>
    </source>
</evidence>
<dbReference type="PANTHER" id="PTHR41700">
    <property type="entry name" value="GCN5-RELATED N-ACETYLTRANSFERASE"/>
    <property type="match status" value="1"/>
</dbReference>
<dbReference type="EMBL" id="JAATVY010000053">
    <property type="protein sequence ID" value="NJC74256.1"/>
    <property type="molecule type" value="Genomic_DNA"/>
</dbReference>
<dbReference type="Proteomes" id="UP000722989">
    <property type="component" value="Unassembled WGS sequence"/>
</dbReference>
<dbReference type="Gene3D" id="3.40.630.30">
    <property type="match status" value="1"/>
</dbReference>
<dbReference type="SUPFAM" id="SSF55729">
    <property type="entry name" value="Acyl-CoA N-acyltransferases (Nat)"/>
    <property type="match status" value="1"/>
</dbReference>
<reference evidence="1 2" key="1">
    <citation type="submission" date="2020-03" db="EMBL/GenBank/DDBJ databases">
        <title>WGS of the type strain of Planosporangium spp.</title>
        <authorList>
            <person name="Thawai C."/>
        </authorList>
    </citation>
    <scope>NUCLEOTIDE SEQUENCE [LARGE SCALE GENOMIC DNA]</scope>
    <source>
        <strain evidence="1 2">TBRC 5610</strain>
    </source>
</reference>
<dbReference type="InterPro" id="IPR016181">
    <property type="entry name" value="Acyl_CoA_acyltransferase"/>
</dbReference>
<evidence type="ECO:0000313" key="2">
    <source>
        <dbReference type="Proteomes" id="UP000722989"/>
    </source>
</evidence>
<organism evidence="1 2">
    <name type="scientific">Planosporangium thailandense</name>
    <dbReference type="NCBI Taxonomy" id="765197"/>
    <lineage>
        <taxon>Bacteria</taxon>
        <taxon>Bacillati</taxon>
        <taxon>Actinomycetota</taxon>
        <taxon>Actinomycetes</taxon>
        <taxon>Micromonosporales</taxon>
        <taxon>Micromonosporaceae</taxon>
        <taxon>Planosporangium</taxon>
    </lineage>
</organism>
<name>A0ABX0Y756_9ACTN</name>
<accession>A0ABX0Y756</accession>
<gene>
    <name evidence="1" type="ORF">HC031_31755</name>
</gene>